<evidence type="ECO:0000313" key="2">
    <source>
        <dbReference type="Proteomes" id="UP000024635"/>
    </source>
</evidence>
<dbReference type="AlphaFoldDB" id="A0A016TXK9"/>
<keyword evidence="2" id="KW-1185">Reference proteome</keyword>
<reference evidence="2" key="1">
    <citation type="journal article" date="2015" name="Nat. Genet.">
        <title>The genome and transcriptome of the zoonotic hookworm Ancylostoma ceylanicum identify infection-specific gene families.</title>
        <authorList>
            <person name="Schwarz E.M."/>
            <person name="Hu Y."/>
            <person name="Antoshechkin I."/>
            <person name="Miller M.M."/>
            <person name="Sternberg P.W."/>
            <person name="Aroian R.V."/>
        </authorList>
    </citation>
    <scope>NUCLEOTIDE SEQUENCE</scope>
    <source>
        <strain evidence="2">HY135</strain>
    </source>
</reference>
<proteinExistence type="predicted"/>
<sequence length="67" mass="7556">MRCVSARKLCSATSMNNVYSRSKKILASRSAARRLSHAAVCRIMHRWRGASQQMGGTAWGKDFLERL</sequence>
<dbReference type="EMBL" id="JARK01001407">
    <property type="protein sequence ID" value="EYC07367.1"/>
    <property type="molecule type" value="Genomic_DNA"/>
</dbReference>
<dbReference type="Proteomes" id="UP000024635">
    <property type="component" value="Unassembled WGS sequence"/>
</dbReference>
<name>A0A016TXK9_9BILA</name>
<organism evidence="1 2">
    <name type="scientific">Ancylostoma ceylanicum</name>
    <dbReference type="NCBI Taxonomy" id="53326"/>
    <lineage>
        <taxon>Eukaryota</taxon>
        <taxon>Metazoa</taxon>
        <taxon>Ecdysozoa</taxon>
        <taxon>Nematoda</taxon>
        <taxon>Chromadorea</taxon>
        <taxon>Rhabditida</taxon>
        <taxon>Rhabditina</taxon>
        <taxon>Rhabditomorpha</taxon>
        <taxon>Strongyloidea</taxon>
        <taxon>Ancylostomatidae</taxon>
        <taxon>Ancylostomatinae</taxon>
        <taxon>Ancylostoma</taxon>
    </lineage>
</organism>
<accession>A0A016TXK9</accession>
<evidence type="ECO:0000313" key="1">
    <source>
        <dbReference type="EMBL" id="EYC07367.1"/>
    </source>
</evidence>
<comment type="caution">
    <text evidence="1">The sequence shown here is derived from an EMBL/GenBank/DDBJ whole genome shotgun (WGS) entry which is preliminary data.</text>
</comment>
<gene>
    <name evidence="1" type="primary">Acey_s0071.g619</name>
    <name evidence="1" type="ORF">Y032_0071g619</name>
</gene>
<protein>
    <submittedName>
        <fullName evidence="1">Uncharacterized protein</fullName>
    </submittedName>
</protein>